<gene>
    <name evidence="1" type="ORF">EVAR_102621_1</name>
</gene>
<reference evidence="1 2" key="1">
    <citation type="journal article" date="2019" name="Commun. Biol.">
        <title>The bagworm genome reveals a unique fibroin gene that provides high tensile strength.</title>
        <authorList>
            <person name="Kono N."/>
            <person name="Nakamura H."/>
            <person name="Ohtoshi R."/>
            <person name="Tomita M."/>
            <person name="Numata K."/>
            <person name="Arakawa K."/>
        </authorList>
    </citation>
    <scope>NUCLEOTIDE SEQUENCE [LARGE SCALE GENOMIC DNA]</scope>
</reference>
<accession>A0A4C1TUR4</accession>
<comment type="caution">
    <text evidence="1">The sequence shown here is derived from an EMBL/GenBank/DDBJ whole genome shotgun (WGS) entry which is preliminary data.</text>
</comment>
<keyword evidence="2" id="KW-1185">Reference proteome</keyword>
<evidence type="ECO:0000313" key="2">
    <source>
        <dbReference type="Proteomes" id="UP000299102"/>
    </source>
</evidence>
<dbReference type="Proteomes" id="UP000299102">
    <property type="component" value="Unassembled WGS sequence"/>
</dbReference>
<name>A0A4C1TUR4_EUMVA</name>
<dbReference type="EMBL" id="BGZK01000090">
    <property type="protein sequence ID" value="GBP17762.1"/>
    <property type="molecule type" value="Genomic_DNA"/>
</dbReference>
<organism evidence="1 2">
    <name type="scientific">Eumeta variegata</name>
    <name type="common">Bagworm moth</name>
    <name type="synonym">Eumeta japonica</name>
    <dbReference type="NCBI Taxonomy" id="151549"/>
    <lineage>
        <taxon>Eukaryota</taxon>
        <taxon>Metazoa</taxon>
        <taxon>Ecdysozoa</taxon>
        <taxon>Arthropoda</taxon>
        <taxon>Hexapoda</taxon>
        <taxon>Insecta</taxon>
        <taxon>Pterygota</taxon>
        <taxon>Neoptera</taxon>
        <taxon>Endopterygota</taxon>
        <taxon>Lepidoptera</taxon>
        <taxon>Glossata</taxon>
        <taxon>Ditrysia</taxon>
        <taxon>Tineoidea</taxon>
        <taxon>Psychidae</taxon>
        <taxon>Oiketicinae</taxon>
        <taxon>Eumeta</taxon>
    </lineage>
</organism>
<protein>
    <submittedName>
        <fullName evidence="1">Uncharacterized protein</fullName>
    </submittedName>
</protein>
<sequence>MLNYSDFLNSHQSGFHLAHLLIATQTDSQHPIEIKYGLVVALLVFGGIINSSDYDVPSVIRLVAQQNPGGSAEPFFNHNNVSNRDIALLYVAYAEERLIAWNEYNIAHSMNRGAAAFGSCIRIQ</sequence>
<proteinExistence type="predicted"/>
<evidence type="ECO:0000313" key="1">
    <source>
        <dbReference type="EMBL" id="GBP17762.1"/>
    </source>
</evidence>
<dbReference type="AlphaFoldDB" id="A0A4C1TUR4"/>